<feature type="region of interest" description="Disordered" evidence="10">
    <location>
        <begin position="434"/>
        <end position="520"/>
    </location>
</feature>
<dbReference type="EMBL" id="JBBXJM010000006">
    <property type="protein sequence ID" value="KAL1405862.1"/>
    <property type="molecule type" value="Genomic_DNA"/>
</dbReference>
<evidence type="ECO:0000256" key="5">
    <source>
        <dbReference type="ARBA" id="ARBA00020673"/>
    </source>
</evidence>
<dbReference type="Pfam" id="PF09335">
    <property type="entry name" value="VTT_dom"/>
    <property type="match status" value="1"/>
</dbReference>
<evidence type="ECO:0000259" key="12">
    <source>
        <dbReference type="Pfam" id="PF09335"/>
    </source>
</evidence>
<keyword evidence="14" id="KW-1185">Reference proteome</keyword>
<evidence type="ECO:0000313" key="13">
    <source>
        <dbReference type="EMBL" id="KAL1405862.1"/>
    </source>
</evidence>
<proteinExistence type="inferred from homology"/>
<evidence type="ECO:0000256" key="3">
    <source>
        <dbReference type="ARBA" id="ARBA00008640"/>
    </source>
</evidence>
<organism evidence="13 14">
    <name type="scientific">Vanrija albida</name>
    <dbReference type="NCBI Taxonomy" id="181172"/>
    <lineage>
        <taxon>Eukaryota</taxon>
        <taxon>Fungi</taxon>
        <taxon>Dikarya</taxon>
        <taxon>Basidiomycota</taxon>
        <taxon>Agaricomycotina</taxon>
        <taxon>Tremellomycetes</taxon>
        <taxon>Trichosporonales</taxon>
        <taxon>Trichosporonaceae</taxon>
        <taxon>Vanrija</taxon>
    </lineage>
</organism>
<evidence type="ECO:0000256" key="1">
    <source>
        <dbReference type="ARBA" id="ARBA00002978"/>
    </source>
</evidence>
<accession>A0ABR3PUP8</accession>
<feature type="transmembrane region" description="Helical" evidence="11">
    <location>
        <begin position="154"/>
        <end position="172"/>
    </location>
</feature>
<evidence type="ECO:0000313" key="14">
    <source>
        <dbReference type="Proteomes" id="UP001565368"/>
    </source>
</evidence>
<evidence type="ECO:0000256" key="4">
    <source>
        <dbReference type="ARBA" id="ARBA00013533"/>
    </source>
</evidence>
<evidence type="ECO:0000256" key="8">
    <source>
        <dbReference type="ARBA" id="ARBA00023034"/>
    </source>
</evidence>
<dbReference type="Proteomes" id="UP001565368">
    <property type="component" value="Unassembled WGS sequence"/>
</dbReference>
<sequence>MDNRPEISRPYPVSPSATPLAARPSPSPSDGYDDDRDERQRLGAARHDYGQPNFVPTPPSPESGANKLSPLAGTEGYPDWWTMEDEEAERQYLQQGMFNWKELVSWRFWFRKEWWYWYVALIIISVLVILMVLYHDQIVHWLMPAANWMKNLPGGWSIPIAVMFIISFPPLFGHEIVAVLCGVVWGLWIGFGIVCAGTFLGEIGNYYAFKYCCRARAEKIEKHNMNYACLSYVMREGSIWLVIAARLSAIPGHFTTAVFATCGMNIWVFALAAFVTLPKQLITVYLGVIFIQKDKKGNNEKIISYTVLAVGFFLTIVSAWWIYHKMHQVRVIVWRQRRVASNTKGIAMTSLGGDAEAQDDEDVRPILRRLSQREHGHRETRLYDEGPYDSRQSYVSPYDIHYKRNDDMSVYHVDALSERVHMEQDIGNRIHDALETHRPPAPPSSYTTRKQAPAAFPEARPHQGSGLRRDASSASAYGGVQPTAVPSTFPVPAPAPYNPEQVAAYKEYTQQHEPRSPGAI</sequence>
<feature type="compositionally biased region" description="Basic and acidic residues" evidence="10">
    <location>
        <begin position="509"/>
        <end position="520"/>
    </location>
</feature>
<comment type="similarity">
    <text evidence="3">Belongs to the TVP38/TMEM64 family.</text>
</comment>
<feature type="compositionally biased region" description="Basic and acidic residues" evidence="10">
    <location>
        <begin position="37"/>
        <end position="49"/>
    </location>
</feature>
<keyword evidence="9 11" id="KW-0472">Membrane</keyword>
<feature type="transmembrane region" description="Helical" evidence="11">
    <location>
        <begin position="302"/>
        <end position="323"/>
    </location>
</feature>
<dbReference type="PANTHER" id="PTHR47549">
    <property type="entry name" value="GOLGI APPARATUS MEMBRANE PROTEIN TVP38-RELATED"/>
    <property type="match status" value="1"/>
</dbReference>
<dbReference type="InterPro" id="IPR051076">
    <property type="entry name" value="Golgi_membrane_TVP38/TMEM64"/>
</dbReference>
<evidence type="ECO:0000256" key="2">
    <source>
        <dbReference type="ARBA" id="ARBA00004653"/>
    </source>
</evidence>
<reference evidence="13 14" key="1">
    <citation type="submission" date="2023-08" db="EMBL/GenBank/DDBJ databases">
        <title>Annotated Genome Sequence of Vanrija albida AlHP1.</title>
        <authorList>
            <person name="Herzog R."/>
        </authorList>
    </citation>
    <scope>NUCLEOTIDE SEQUENCE [LARGE SCALE GENOMIC DNA]</scope>
    <source>
        <strain evidence="13 14">AlHP1</strain>
    </source>
</reference>
<evidence type="ECO:0000256" key="11">
    <source>
        <dbReference type="SAM" id="Phobius"/>
    </source>
</evidence>
<comment type="subcellular location">
    <subcellularLocation>
        <location evidence="2">Golgi apparatus membrane</location>
        <topology evidence="2">Multi-pass membrane protein</topology>
    </subcellularLocation>
</comment>
<keyword evidence="6 11" id="KW-0812">Transmembrane</keyword>
<evidence type="ECO:0000256" key="7">
    <source>
        <dbReference type="ARBA" id="ARBA00022989"/>
    </source>
</evidence>
<name>A0ABR3PUP8_9TREE</name>
<evidence type="ECO:0000256" key="9">
    <source>
        <dbReference type="ARBA" id="ARBA00023136"/>
    </source>
</evidence>
<feature type="transmembrane region" description="Helical" evidence="11">
    <location>
        <begin position="179"/>
        <end position="200"/>
    </location>
</feature>
<feature type="transmembrane region" description="Helical" evidence="11">
    <location>
        <begin position="115"/>
        <end position="134"/>
    </location>
</feature>
<dbReference type="InterPro" id="IPR032816">
    <property type="entry name" value="VTT_dom"/>
</dbReference>
<keyword evidence="8" id="KW-0333">Golgi apparatus</keyword>
<dbReference type="PANTHER" id="PTHR47549:SF2">
    <property type="entry name" value="GOLGI APPARATUS MEMBRANE PROTEIN TVP38"/>
    <property type="match status" value="1"/>
</dbReference>
<feature type="region of interest" description="Disordered" evidence="10">
    <location>
        <begin position="1"/>
        <end position="71"/>
    </location>
</feature>
<feature type="transmembrane region" description="Helical" evidence="11">
    <location>
        <begin position="266"/>
        <end position="290"/>
    </location>
</feature>
<evidence type="ECO:0000256" key="6">
    <source>
        <dbReference type="ARBA" id="ARBA00022692"/>
    </source>
</evidence>
<evidence type="ECO:0000256" key="10">
    <source>
        <dbReference type="SAM" id="MobiDB-lite"/>
    </source>
</evidence>
<gene>
    <name evidence="13" type="ORF">Q8F55_007540</name>
</gene>
<comment type="caution">
    <text evidence="13">The sequence shown here is derived from an EMBL/GenBank/DDBJ whole genome shotgun (WGS) entry which is preliminary data.</text>
</comment>
<keyword evidence="7 11" id="KW-1133">Transmembrane helix</keyword>
<comment type="function">
    <text evidence="1">Golgi membrane protein involved in vesicular trafficking and spindle migration.</text>
</comment>
<feature type="domain" description="VTT" evidence="12">
    <location>
        <begin position="174"/>
        <end position="287"/>
    </location>
</feature>
<dbReference type="GeneID" id="95988583"/>
<protein>
    <recommendedName>
        <fullName evidence="4">Golgi apparatus membrane protein TVP38</fullName>
    </recommendedName>
    <alternativeName>
        <fullName evidence="5">Golgi apparatus membrane protein tvp38</fullName>
    </alternativeName>
</protein>
<dbReference type="RefSeq" id="XP_069205806.1">
    <property type="nucleotide sequence ID" value="XM_069355965.1"/>
</dbReference>